<keyword evidence="1" id="KW-0812">Transmembrane</keyword>
<gene>
    <name evidence="2" type="ORF">BJ085DRAFT_28718</name>
</gene>
<keyword evidence="3" id="KW-1185">Reference proteome</keyword>
<keyword evidence="1" id="KW-0472">Membrane</keyword>
<evidence type="ECO:0000313" key="3">
    <source>
        <dbReference type="Proteomes" id="UP000268162"/>
    </source>
</evidence>
<organism evidence="2 3">
    <name type="scientific">Dimargaris cristalligena</name>
    <dbReference type="NCBI Taxonomy" id="215637"/>
    <lineage>
        <taxon>Eukaryota</taxon>
        <taxon>Fungi</taxon>
        <taxon>Fungi incertae sedis</taxon>
        <taxon>Zoopagomycota</taxon>
        <taxon>Kickxellomycotina</taxon>
        <taxon>Dimargaritomycetes</taxon>
        <taxon>Dimargaritales</taxon>
        <taxon>Dimargaritaceae</taxon>
        <taxon>Dimargaris</taxon>
    </lineage>
</organism>
<accession>A0A4P9ZRG4</accession>
<dbReference type="Proteomes" id="UP000268162">
    <property type="component" value="Unassembled WGS sequence"/>
</dbReference>
<sequence length="115" mass="12853">MALLTTIDVMFAIAFNNRGNTERACSATFLGSFEHWTAGYCPHNFKTAMIIIWLILSLAIIFEIYFYMALVSFYRQLNSTASGKTPTAPAALESLPLPEATNHYDRVTVQQEPIA</sequence>
<evidence type="ECO:0000313" key="2">
    <source>
        <dbReference type="EMBL" id="RKP36104.1"/>
    </source>
</evidence>
<dbReference type="AlphaFoldDB" id="A0A4P9ZRG4"/>
<feature type="transmembrane region" description="Helical" evidence="1">
    <location>
        <begin position="50"/>
        <end position="74"/>
    </location>
</feature>
<keyword evidence="1" id="KW-1133">Transmembrane helix</keyword>
<reference evidence="3" key="1">
    <citation type="journal article" date="2018" name="Nat. Microbiol.">
        <title>Leveraging single-cell genomics to expand the fungal tree of life.</title>
        <authorList>
            <person name="Ahrendt S.R."/>
            <person name="Quandt C.A."/>
            <person name="Ciobanu D."/>
            <person name="Clum A."/>
            <person name="Salamov A."/>
            <person name="Andreopoulos B."/>
            <person name="Cheng J.F."/>
            <person name="Woyke T."/>
            <person name="Pelin A."/>
            <person name="Henrissat B."/>
            <person name="Reynolds N.K."/>
            <person name="Benny G.L."/>
            <person name="Smith M.E."/>
            <person name="James T.Y."/>
            <person name="Grigoriev I.V."/>
        </authorList>
    </citation>
    <scope>NUCLEOTIDE SEQUENCE [LARGE SCALE GENOMIC DNA]</scope>
    <source>
        <strain evidence="3">RSA 468</strain>
    </source>
</reference>
<evidence type="ECO:0000256" key="1">
    <source>
        <dbReference type="SAM" id="Phobius"/>
    </source>
</evidence>
<name>A0A4P9ZRG4_9FUNG</name>
<dbReference type="EMBL" id="ML002718">
    <property type="protein sequence ID" value="RKP36104.1"/>
    <property type="molecule type" value="Genomic_DNA"/>
</dbReference>
<protein>
    <submittedName>
        <fullName evidence="2">Uncharacterized protein</fullName>
    </submittedName>
</protein>
<proteinExistence type="predicted"/>